<reference evidence="1 2" key="1">
    <citation type="submission" date="2013-10" db="EMBL/GenBank/DDBJ databases">
        <title>Draft genomes and the virulence plasmids of Sd1617 vaccine constructs: WRSd3 and WRSd5.</title>
        <authorList>
            <person name="Aksomboon Vongsawan A."/>
            <person name="Venkatesan M.M."/>
            <person name="Vaisvil B."/>
            <person name="Emel G."/>
            <person name="Kepatral V."/>
            <person name="Sethabutr O."/>
            <person name="Serichantalergs O."/>
            <person name="Mason C."/>
        </authorList>
    </citation>
    <scope>NUCLEOTIDE SEQUENCE [LARGE SCALE GENOMIC DNA]</scope>
    <source>
        <strain evidence="1 2">WRSd3</strain>
    </source>
</reference>
<protein>
    <submittedName>
        <fullName evidence="1">Uncharacterized protein</fullName>
    </submittedName>
</protein>
<sequence length="46" mass="5531">MNIHGLFLLFNKYKYILIMHPAAGHYFSISGYSKFCCFIREYLYDT</sequence>
<proteinExistence type="predicted"/>
<evidence type="ECO:0000313" key="1">
    <source>
        <dbReference type="EMBL" id="ESU81751.1"/>
    </source>
</evidence>
<dbReference type="Proteomes" id="UP000017944">
    <property type="component" value="Unassembled WGS sequence"/>
</dbReference>
<evidence type="ECO:0000313" key="2">
    <source>
        <dbReference type="Proteomes" id="UP000017944"/>
    </source>
</evidence>
<dbReference type="EMBL" id="AXUT01000040">
    <property type="protein sequence ID" value="ESU81751.1"/>
    <property type="molecule type" value="Genomic_DNA"/>
</dbReference>
<organism evidence="1 2">
    <name type="scientific">Shigella dysenteriae WRSd3</name>
    <dbReference type="NCBI Taxonomy" id="1401327"/>
    <lineage>
        <taxon>Bacteria</taxon>
        <taxon>Pseudomonadati</taxon>
        <taxon>Pseudomonadota</taxon>
        <taxon>Gammaproteobacteria</taxon>
        <taxon>Enterobacterales</taxon>
        <taxon>Enterobacteriaceae</taxon>
        <taxon>Shigella</taxon>
    </lineage>
</organism>
<dbReference type="AlphaFoldDB" id="A0A090NMP1"/>
<gene>
    <name evidence="1" type="ORF">WRSd3_00532</name>
</gene>
<comment type="caution">
    <text evidence="1">The sequence shown here is derived from an EMBL/GenBank/DDBJ whole genome shotgun (WGS) entry which is preliminary data.</text>
</comment>
<name>A0A090NMP1_SHIDY</name>
<accession>A0A090NMP1</accession>